<evidence type="ECO:0000313" key="4">
    <source>
        <dbReference type="Proteomes" id="UP000293865"/>
    </source>
</evidence>
<protein>
    <submittedName>
        <fullName evidence="3">Nuclear transport factor 2 family protein</fullName>
    </submittedName>
</protein>
<reference evidence="3 4" key="1">
    <citation type="submission" date="2019-01" db="EMBL/GenBank/DDBJ databases">
        <title>Agromyces.</title>
        <authorList>
            <person name="Li J."/>
        </authorList>
    </citation>
    <scope>NUCLEOTIDE SEQUENCE [LARGE SCALE GENOMIC DNA]</scope>
    <source>
        <strain evidence="3 4">DSM 15934</strain>
    </source>
</reference>
<accession>A0A4Q2L4S9</accession>
<dbReference type="InterPro" id="IPR032710">
    <property type="entry name" value="NTF2-like_dom_sf"/>
</dbReference>
<comment type="caution">
    <text evidence="3">The sequence shown here is derived from an EMBL/GenBank/DDBJ whole genome shotgun (WGS) entry which is preliminary data.</text>
</comment>
<proteinExistence type="predicted"/>
<evidence type="ECO:0000259" key="2">
    <source>
        <dbReference type="Pfam" id="PF12680"/>
    </source>
</evidence>
<feature type="compositionally biased region" description="Basic and acidic residues" evidence="1">
    <location>
        <begin position="1"/>
        <end position="12"/>
    </location>
</feature>
<evidence type="ECO:0000256" key="1">
    <source>
        <dbReference type="SAM" id="MobiDB-lite"/>
    </source>
</evidence>
<organism evidence="3 4">
    <name type="scientific">Agromyces albus</name>
    <dbReference type="NCBI Taxonomy" id="205332"/>
    <lineage>
        <taxon>Bacteria</taxon>
        <taxon>Bacillati</taxon>
        <taxon>Actinomycetota</taxon>
        <taxon>Actinomycetes</taxon>
        <taxon>Micrococcales</taxon>
        <taxon>Microbacteriaceae</taxon>
        <taxon>Agromyces</taxon>
    </lineage>
</organism>
<sequence length="167" mass="18752">MERDDGRLDRHLPAGTHRLPTGATPLGAGTRGGSGQVSTAAVAERNAAIVERFYESERRRDLETWASLWHPAGRQTFPFSKESEVRGINDLRRVTARKFEVRPPYEIHTRVEAFADPHRVLARLRLVMTVPAGAEVNIWCVFHFDDDGRVLEVEEMLDTASAPPVPQ</sequence>
<feature type="domain" description="SnoaL-like" evidence="2">
    <location>
        <begin position="50"/>
        <end position="152"/>
    </location>
</feature>
<dbReference type="AlphaFoldDB" id="A0A4Q2L4S9"/>
<dbReference type="SUPFAM" id="SSF54427">
    <property type="entry name" value="NTF2-like"/>
    <property type="match status" value="1"/>
</dbReference>
<dbReference type="OrthoDB" id="3681559at2"/>
<dbReference type="EMBL" id="SDPN01000009">
    <property type="protein sequence ID" value="RXZ71890.1"/>
    <property type="molecule type" value="Genomic_DNA"/>
</dbReference>
<keyword evidence="4" id="KW-1185">Reference proteome</keyword>
<dbReference type="Gene3D" id="3.10.450.50">
    <property type="match status" value="1"/>
</dbReference>
<dbReference type="Proteomes" id="UP000293865">
    <property type="component" value="Unassembled WGS sequence"/>
</dbReference>
<gene>
    <name evidence="3" type="ORF">ESP51_06690</name>
</gene>
<feature type="region of interest" description="Disordered" evidence="1">
    <location>
        <begin position="1"/>
        <end position="35"/>
    </location>
</feature>
<dbReference type="InterPro" id="IPR037401">
    <property type="entry name" value="SnoaL-like"/>
</dbReference>
<name>A0A4Q2L4S9_9MICO</name>
<evidence type="ECO:0000313" key="3">
    <source>
        <dbReference type="EMBL" id="RXZ71890.1"/>
    </source>
</evidence>
<dbReference type="Pfam" id="PF12680">
    <property type="entry name" value="SnoaL_2"/>
    <property type="match status" value="1"/>
</dbReference>